<organism evidence="2 3">
    <name type="scientific">Pythium insidiosum</name>
    <name type="common">Pythiosis disease agent</name>
    <dbReference type="NCBI Taxonomy" id="114742"/>
    <lineage>
        <taxon>Eukaryota</taxon>
        <taxon>Sar</taxon>
        <taxon>Stramenopiles</taxon>
        <taxon>Oomycota</taxon>
        <taxon>Peronosporomycetes</taxon>
        <taxon>Pythiales</taxon>
        <taxon>Pythiaceae</taxon>
        <taxon>Pythium</taxon>
    </lineage>
</organism>
<proteinExistence type="predicted"/>
<accession>A0AAD5LRA1</accession>
<dbReference type="InterPro" id="IPR013078">
    <property type="entry name" value="His_Pase_superF_clade-1"/>
</dbReference>
<evidence type="ECO:0000313" key="3">
    <source>
        <dbReference type="Proteomes" id="UP001209570"/>
    </source>
</evidence>
<dbReference type="EMBL" id="JAKCXM010000028">
    <property type="protein sequence ID" value="KAJ0406824.1"/>
    <property type="molecule type" value="Genomic_DNA"/>
</dbReference>
<evidence type="ECO:0000313" key="2">
    <source>
        <dbReference type="EMBL" id="KAJ0406824.1"/>
    </source>
</evidence>
<name>A0AAD5LRA1_PYTIN</name>
<dbReference type="SUPFAM" id="SSF53254">
    <property type="entry name" value="Phosphoglycerate mutase-like"/>
    <property type="match status" value="1"/>
</dbReference>
<dbReference type="CDD" id="cd07067">
    <property type="entry name" value="HP_PGM_like"/>
    <property type="match status" value="1"/>
</dbReference>
<comment type="caution">
    <text evidence="2">The sequence shown here is derived from an EMBL/GenBank/DDBJ whole genome shotgun (WGS) entry which is preliminary data.</text>
</comment>
<dbReference type="GO" id="GO:0005737">
    <property type="term" value="C:cytoplasm"/>
    <property type="evidence" value="ECO:0007669"/>
    <property type="project" value="TreeGrafter"/>
</dbReference>
<dbReference type="InterPro" id="IPR029033">
    <property type="entry name" value="His_PPase_superfam"/>
</dbReference>
<sequence>MARRRAVQPNGGEAPWRIAQDSTVKLSARAPVLHAVPGFFVQGEDQVGAPDPPHYAAHLGLLPKKTWTEIDEVIGDGKEKKLVIFLRHGEAQHNADKARVGDEEWTNHLQFQADYTDAALTSKGIQQAKDAGQMLKEEIEQRGLQLDLVVVSPLDRTLNTYEHAFADIPVDAPVISLEIARETLGVCTCDRRLAMAPKRAAHPRVDFRLVKDEHDEWWTRDHRESDQEIEARAAELMRYLLEERPERRIAVIEARAAELMRYLLEERPERRIAVVSHSGFIRASLRALGHRFYRPENGEFVPFPLKSMGF</sequence>
<dbReference type="Pfam" id="PF00300">
    <property type="entry name" value="His_Phos_1"/>
    <property type="match status" value="1"/>
</dbReference>
<dbReference type="GO" id="GO:0016791">
    <property type="term" value="F:phosphatase activity"/>
    <property type="evidence" value="ECO:0007669"/>
    <property type="project" value="TreeGrafter"/>
</dbReference>
<feature type="binding site" evidence="1">
    <location>
        <position position="156"/>
    </location>
    <ligand>
        <name>substrate</name>
    </ligand>
</feature>
<protein>
    <recommendedName>
        <fullName evidence="4">Phosphoglycerate mutase</fullName>
    </recommendedName>
</protein>
<dbReference type="PANTHER" id="PTHR48100:SF1">
    <property type="entry name" value="HISTIDINE PHOSPHATASE FAMILY PROTEIN-RELATED"/>
    <property type="match status" value="1"/>
</dbReference>
<reference evidence="2" key="1">
    <citation type="submission" date="2021-12" db="EMBL/GenBank/DDBJ databases">
        <title>Prjna785345.</title>
        <authorList>
            <person name="Rujirawat T."/>
            <person name="Krajaejun T."/>
        </authorList>
    </citation>
    <scope>NUCLEOTIDE SEQUENCE</scope>
    <source>
        <strain evidence="2">Pi057C3</strain>
    </source>
</reference>
<dbReference type="InterPro" id="IPR050275">
    <property type="entry name" value="PGM_Phosphatase"/>
</dbReference>
<keyword evidence="3" id="KW-1185">Reference proteome</keyword>
<dbReference type="SMART" id="SM00855">
    <property type="entry name" value="PGAM"/>
    <property type="match status" value="1"/>
</dbReference>
<dbReference type="PANTHER" id="PTHR48100">
    <property type="entry name" value="BROAD-SPECIFICITY PHOSPHATASE YOR283W-RELATED"/>
    <property type="match status" value="1"/>
</dbReference>
<dbReference type="Gene3D" id="3.40.50.1240">
    <property type="entry name" value="Phosphoglycerate mutase-like"/>
    <property type="match status" value="1"/>
</dbReference>
<evidence type="ECO:0000256" key="1">
    <source>
        <dbReference type="PIRSR" id="PIRSR613078-2"/>
    </source>
</evidence>
<dbReference type="AlphaFoldDB" id="A0AAD5LRA1"/>
<gene>
    <name evidence="2" type="ORF">P43SY_008846</name>
</gene>
<evidence type="ECO:0008006" key="4">
    <source>
        <dbReference type="Google" id="ProtNLM"/>
    </source>
</evidence>
<dbReference type="Proteomes" id="UP001209570">
    <property type="component" value="Unassembled WGS sequence"/>
</dbReference>